<keyword evidence="9 14" id="KW-0406">Ion transport</keyword>
<keyword evidence="16" id="KW-1185">Reference proteome</keyword>
<gene>
    <name evidence="15" type="ORF">CDD80_4507</name>
</gene>
<accession>A0A2C5YSF6</accession>
<keyword evidence="5 14" id="KW-0999">Mitochondrion inner membrane</keyword>
<dbReference type="Pfam" id="PF22099">
    <property type="entry name" value="MRS2-like"/>
    <property type="match status" value="1"/>
</dbReference>
<dbReference type="Gene3D" id="2.40.128.330">
    <property type="match status" value="1"/>
</dbReference>
<evidence type="ECO:0000256" key="13">
    <source>
        <dbReference type="ARBA" id="ARBA00046701"/>
    </source>
</evidence>
<dbReference type="GO" id="GO:0045016">
    <property type="term" value="P:mitochondrial magnesium ion transmembrane transport"/>
    <property type="evidence" value="ECO:0007669"/>
    <property type="project" value="UniProtKB-ARBA"/>
</dbReference>
<comment type="function">
    <text evidence="12">High-conductance magnesium-selective channel that mediates the influx of magnesium into the mitochondrial matrix. Essential for the splicing of mRNA group II introns in mitochondria by affecting mitochondrial magnesium concentrations, which are critical for group II intron splicing. It also suppresses a variety of mitochondrial intron mutations and its absence may disturb the assembly of mitochondrial membrane complexes.</text>
</comment>
<evidence type="ECO:0000256" key="5">
    <source>
        <dbReference type="ARBA" id="ARBA00022792"/>
    </source>
</evidence>
<evidence type="ECO:0000256" key="12">
    <source>
        <dbReference type="ARBA" id="ARBA00046105"/>
    </source>
</evidence>
<keyword evidence="4 14" id="KW-0812">Transmembrane</keyword>
<evidence type="ECO:0000256" key="11">
    <source>
        <dbReference type="ARBA" id="ARBA00023136"/>
    </source>
</evidence>
<proteinExistence type="inferred from homology"/>
<feature type="transmembrane region" description="Helical" evidence="14">
    <location>
        <begin position="439"/>
        <end position="460"/>
    </location>
</feature>
<dbReference type="GO" id="GO:0015095">
    <property type="term" value="F:magnesium ion transmembrane transporter activity"/>
    <property type="evidence" value="ECO:0007669"/>
    <property type="project" value="TreeGrafter"/>
</dbReference>
<keyword evidence="8 14" id="KW-1133">Transmembrane helix</keyword>
<keyword evidence="11 14" id="KW-0472">Membrane</keyword>
<keyword evidence="7" id="KW-0809">Transit peptide</keyword>
<evidence type="ECO:0000256" key="7">
    <source>
        <dbReference type="ARBA" id="ARBA00022946"/>
    </source>
</evidence>
<dbReference type="PANTHER" id="PTHR13890:SF0">
    <property type="entry name" value="MAGNESIUM TRANSPORTER MRS2 HOMOLOG, MITOCHONDRIAL"/>
    <property type="match status" value="1"/>
</dbReference>
<feature type="transmembrane region" description="Helical" evidence="14">
    <location>
        <begin position="408"/>
        <end position="427"/>
    </location>
</feature>
<dbReference type="Proteomes" id="UP000226431">
    <property type="component" value="Unassembled WGS sequence"/>
</dbReference>
<sequence length="521" mass="58207">MQPAPRPAVPRLFRFLQPRGQVWRGPGSSLRWDPRRFDGLLLCCCRYHDCGSGSVHDKTAAATTTTGSWKDRLLSYGNGGGGGGGGGGGARSCAGSLRDEFAPGGSSMFNSRRVMTAKAALEPMLRCTEVDENGKAILTDGEFKKTELIAKFGLLPRDLRKIDSSNLPHILVRPSAILLNLLHLKVLIKHDRVFLFDVHGSKESWPQSAFMHDLKNKLEQQPKPSQGPNGLPYEFRALEATLMSVTSEMEAEFESVREPVMHILSELEDDIDRDKLRMLLILSKRISTFEQKSKLVRDAIEELLEADDDLSAMYLTEKAGGTRQRRGNDDHTEVEMLLESYHKLTDEIVQEAGNLVSGIRNTEEMWETAPPVVFDFEKQVRLTKDVPCSVRAILDANRNALMLLDLKFSVGTLGLAMGTFVAGLYGMNLENFIEESQVGFALVAGASAAMSLLVCWYGLAKLRRTQRIKMMMGGHESSRVPRSLTFRDDGALGVLDSRNREFLRRAQMQRASMMVKKPWWR</sequence>
<dbReference type="EMBL" id="NJES01000418">
    <property type="protein sequence ID" value="PHH72465.1"/>
    <property type="molecule type" value="Genomic_DNA"/>
</dbReference>
<evidence type="ECO:0000313" key="16">
    <source>
        <dbReference type="Proteomes" id="UP000226431"/>
    </source>
</evidence>
<evidence type="ECO:0000256" key="9">
    <source>
        <dbReference type="ARBA" id="ARBA00023065"/>
    </source>
</evidence>
<evidence type="ECO:0000256" key="10">
    <source>
        <dbReference type="ARBA" id="ARBA00023128"/>
    </source>
</evidence>
<evidence type="ECO:0000256" key="4">
    <source>
        <dbReference type="ARBA" id="ARBA00022692"/>
    </source>
</evidence>
<evidence type="ECO:0000256" key="14">
    <source>
        <dbReference type="RuleBase" id="RU366042"/>
    </source>
</evidence>
<dbReference type="InterPro" id="IPR039204">
    <property type="entry name" value="MRS2-like"/>
</dbReference>
<dbReference type="OrthoDB" id="10251508at2759"/>
<dbReference type="GO" id="GO:0005743">
    <property type="term" value="C:mitochondrial inner membrane"/>
    <property type="evidence" value="ECO:0007669"/>
    <property type="project" value="UniProtKB-SubCell"/>
</dbReference>
<keyword evidence="10" id="KW-0496">Mitochondrion</keyword>
<evidence type="ECO:0000256" key="6">
    <source>
        <dbReference type="ARBA" id="ARBA00022842"/>
    </source>
</evidence>
<keyword evidence="3 14" id="KW-0813">Transport</keyword>
<protein>
    <recommendedName>
        <fullName evidence="14">Magnesium transporter</fullName>
    </recommendedName>
</protein>
<evidence type="ECO:0000256" key="8">
    <source>
        <dbReference type="ARBA" id="ARBA00022989"/>
    </source>
</evidence>
<name>A0A2C5YSF6_9HYPO</name>
<dbReference type="AlphaFoldDB" id="A0A2C5YSF6"/>
<organism evidence="15 16">
    <name type="scientific">Ophiocordyceps camponoti-rufipedis</name>
    <dbReference type="NCBI Taxonomy" id="2004952"/>
    <lineage>
        <taxon>Eukaryota</taxon>
        <taxon>Fungi</taxon>
        <taxon>Dikarya</taxon>
        <taxon>Ascomycota</taxon>
        <taxon>Pezizomycotina</taxon>
        <taxon>Sordariomycetes</taxon>
        <taxon>Hypocreomycetidae</taxon>
        <taxon>Hypocreales</taxon>
        <taxon>Ophiocordycipitaceae</taxon>
        <taxon>Ophiocordyceps</taxon>
    </lineage>
</organism>
<evidence type="ECO:0000256" key="3">
    <source>
        <dbReference type="ARBA" id="ARBA00022448"/>
    </source>
</evidence>
<evidence type="ECO:0000313" key="15">
    <source>
        <dbReference type="EMBL" id="PHH72465.1"/>
    </source>
</evidence>
<comment type="subunit">
    <text evidence="13">Homopentamer. Forms homooligomers. Interacts with MFM1.</text>
</comment>
<keyword evidence="6 14" id="KW-0460">Magnesium</keyword>
<comment type="similarity">
    <text evidence="2 14">Belongs to the CorA metal ion transporter (MIT) (TC 1.A.35) family.</text>
</comment>
<dbReference type="PANTHER" id="PTHR13890">
    <property type="entry name" value="RNA SPLICING PROTEIN MRS2, MITOCHONDRIAL"/>
    <property type="match status" value="1"/>
</dbReference>
<comment type="subcellular location">
    <subcellularLocation>
        <location evidence="1 14">Mitochondrion inner membrane</location>
        <topology evidence="1 14">Multi-pass membrane protein</topology>
    </subcellularLocation>
</comment>
<evidence type="ECO:0000256" key="2">
    <source>
        <dbReference type="ARBA" id="ARBA00009765"/>
    </source>
</evidence>
<dbReference type="FunFam" id="1.20.58.340:FF:000005">
    <property type="entry name" value="Inner membrane magnesium transporter MRS2"/>
    <property type="match status" value="1"/>
</dbReference>
<dbReference type="CDD" id="cd12823">
    <property type="entry name" value="Mrs2_Mfm1p-like"/>
    <property type="match status" value="1"/>
</dbReference>
<reference evidence="15 16" key="1">
    <citation type="submission" date="2017-06" db="EMBL/GenBank/DDBJ databases">
        <title>Ant-infecting Ophiocordyceps genomes reveal a high diversity of potential behavioral manipulation genes and a possible major role for enterotoxins.</title>
        <authorList>
            <person name="De Bekker C."/>
            <person name="Evans H.C."/>
            <person name="Brachmann A."/>
            <person name="Hughes D.P."/>
        </authorList>
    </citation>
    <scope>NUCLEOTIDE SEQUENCE [LARGE SCALE GENOMIC DNA]</scope>
    <source>
        <strain evidence="15 16">Map16</strain>
    </source>
</reference>
<dbReference type="FunFam" id="2.40.128.330:FF:000002">
    <property type="entry name" value="Inner membrane magnesium transporter mrs2"/>
    <property type="match status" value="1"/>
</dbReference>
<comment type="caution">
    <text evidence="15">The sequence shown here is derived from an EMBL/GenBank/DDBJ whole genome shotgun (WGS) entry which is preliminary data.</text>
</comment>
<dbReference type="Gene3D" id="1.20.58.340">
    <property type="entry name" value="Magnesium transport protein CorA, transmembrane region"/>
    <property type="match status" value="2"/>
</dbReference>
<evidence type="ECO:0000256" key="1">
    <source>
        <dbReference type="ARBA" id="ARBA00004448"/>
    </source>
</evidence>